<sequence>MTFWDQKGRAAIFAAVEAACDTVGKDLDAEFREKDAFSAAERETLMAKVDQLEKMNQALMKNLGELIKKVNPVSSSTTSKEITTSDQDVPASSDTLLEAPQQSTGTTSRSVLGEISPNTVTGTTRATVKDVTAETDKDKELAALRRRCERLQAKYDEKRRLARQVVDQRNGWLKYAEHLERRILELTGTNHREGGDPKRPAPSVTVPDELPTLPTENDAAHEVAIKEEPSSDGPVVVSERRVRKRRNSDTSGEARPNPRRVKRESSDPVITSVVPAFIPQESDDLNETTYVMPTPKRRGHRDPPQPPANNAAEDSIIDQPALAQNKGKDNVTSRTPKPAARSEFRLGHAIADVAEDSPEPFDLEKEQSKGGPSDSATPKPGRLQSLLNTNTPLQREQRLQTPARVPAVGSGSHSAPNLRRARDMAKSTPLRERAVSELRLEDFKVNPKMNNGYTHAFDEVVRGRAERAKLEGCTDPNCCGRTARILAESELSSGGSAHLLKPENIALMEDYLGPESYRLGTMTVDEKKEVWLKAKTIAVANSFGRHRHQFERRRSPPGYWDPDFPGTQEEKERREEAKRRERETVEKRWREAMRGNGRWLFRDE</sequence>
<feature type="region of interest" description="Disordered" evidence="5">
    <location>
        <begin position="401"/>
        <end position="431"/>
    </location>
</feature>
<feature type="compositionally biased region" description="Basic and acidic residues" evidence="5">
    <location>
        <begin position="187"/>
        <end position="199"/>
    </location>
</feature>
<dbReference type="InterPro" id="IPR013882">
    <property type="entry name" value="Ctp1_C"/>
</dbReference>
<feature type="compositionally biased region" description="Basic and acidic residues" evidence="5">
    <location>
        <begin position="568"/>
        <end position="586"/>
    </location>
</feature>
<feature type="compositionally biased region" description="Basic and acidic residues" evidence="5">
    <location>
        <begin position="218"/>
        <end position="229"/>
    </location>
</feature>
<keyword evidence="7" id="KW-0540">Nuclease</keyword>
<feature type="coiled-coil region" evidence="4">
    <location>
        <begin position="42"/>
        <end position="69"/>
    </location>
</feature>
<comment type="caution">
    <text evidence="7">The sequence shown here is derived from an EMBL/GenBank/DDBJ whole genome shotgun (WGS) entry which is preliminary data.</text>
</comment>
<keyword evidence="4" id="KW-0175">Coiled coil</keyword>
<feature type="region of interest" description="Disordered" evidence="5">
    <location>
        <begin position="547"/>
        <end position="586"/>
    </location>
</feature>
<keyword evidence="2" id="KW-0227">DNA damage</keyword>
<feature type="region of interest" description="Disordered" evidence="5">
    <location>
        <begin position="359"/>
        <end position="386"/>
    </location>
</feature>
<dbReference type="GeneID" id="87865890"/>
<evidence type="ECO:0000256" key="4">
    <source>
        <dbReference type="SAM" id="Coils"/>
    </source>
</evidence>
<keyword evidence="7" id="KW-0255">Endonuclease</keyword>
<feature type="compositionally biased region" description="Polar residues" evidence="5">
    <location>
        <begin position="86"/>
        <end position="124"/>
    </location>
</feature>
<evidence type="ECO:0000256" key="3">
    <source>
        <dbReference type="ARBA" id="ARBA00023242"/>
    </source>
</evidence>
<proteinExistence type="predicted"/>
<comment type="subcellular location">
    <subcellularLocation>
        <location evidence="1">Nucleus</location>
    </subcellularLocation>
</comment>
<dbReference type="GO" id="GO:0006281">
    <property type="term" value="P:DNA repair"/>
    <property type="evidence" value="ECO:0007669"/>
    <property type="project" value="InterPro"/>
</dbReference>
<organism evidence="7 8">
    <name type="scientific">Neurospora tetraspora</name>
    <dbReference type="NCBI Taxonomy" id="94610"/>
    <lineage>
        <taxon>Eukaryota</taxon>
        <taxon>Fungi</taxon>
        <taxon>Dikarya</taxon>
        <taxon>Ascomycota</taxon>
        <taxon>Pezizomycotina</taxon>
        <taxon>Sordariomycetes</taxon>
        <taxon>Sordariomycetidae</taxon>
        <taxon>Sordariales</taxon>
        <taxon>Sordariaceae</taxon>
        <taxon>Neurospora</taxon>
    </lineage>
</organism>
<dbReference type="Pfam" id="PF08573">
    <property type="entry name" value="SAE2"/>
    <property type="match status" value="1"/>
</dbReference>
<dbReference type="RefSeq" id="XP_062685262.1">
    <property type="nucleotide sequence ID" value="XM_062828736.1"/>
</dbReference>
<feature type="compositionally biased region" description="Basic and acidic residues" evidence="5">
    <location>
        <begin position="420"/>
        <end position="431"/>
    </location>
</feature>
<dbReference type="GO" id="GO:0004519">
    <property type="term" value="F:endonuclease activity"/>
    <property type="evidence" value="ECO:0007669"/>
    <property type="project" value="UniProtKB-KW"/>
</dbReference>
<feature type="domain" description="DNA endonuclease activator Ctp1 C-terminal" evidence="6">
    <location>
        <begin position="456"/>
        <end position="569"/>
    </location>
</feature>
<gene>
    <name evidence="7" type="ORF">B0H65DRAFT_520846</name>
</gene>
<feature type="coiled-coil region" evidence="4">
    <location>
        <begin position="134"/>
        <end position="168"/>
    </location>
</feature>
<feature type="region of interest" description="Disordered" evidence="5">
    <location>
        <begin position="187"/>
        <end position="345"/>
    </location>
</feature>
<evidence type="ECO:0000256" key="1">
    <source>
        <dbReference type="ARBA" id="ARBA00004123"/>
    </source>
</evidence>
<accession>A0AAE0MUX3</accession>
<name>A0AAE0MUX3_9PEZI</name>
<feature type="region of interest" description="Disordered" evidence="5">
    <location>
        <begin position="72"/>
        <end position="124"/>
    </location>
</feature>
<evidence type="ECO:0000313" key="7">
    <source>
        <dbReference type="EMBL" id="KAK3351967.1"/>
    </source>
</evidence>
<dbReference type="AlphaFoldDB" id="A0AAE0MUX3"/>
<protein>
    <submittedName>
        <fullName evidence="7">DNA repair protein endonuclease SAE2/CtIP C-terminus-domain-containing protein</fullName>
    </submittedName>
</protein>
<evidence type="ECO:0000259" key="6">
    <source>
        <dbReference type="Pfam" id="PF08573"/>
    </source>
</evidence>
<dbReference type="GO" id="GO:0005634">
    <property type="term" value="C:nucleus"/>
    <property type="evidence" value="ECO:0007669"/>
    <property type="project" value="UniProtKB-SubCell"/>
</dbReference>
<reference evidence="7" key="1">
    <citation type="journal article" date="2023" name="Mol. Phylogenet. Evol.">
        <title>Genome-scale phylogeny and comparative genomics of the fungal order Sordariales.</title>
        <authorList>
            <person name="Hensen N."/>
            <person name="Bonometti L."/>
            <person name="Westerberg I."/>
            <person name="Brannstrom I.O."/>
            <person name="Guillou S."/>
            <person name="Cros-Aarteil S."/>
            <person name="Calhoun S."/>
            <person name="Haridas S."/>
            <person name="Kuo A."/>
            <person name="Mondo S."/>
            <person name="Pangilinan J."/>
            <person name="Riley R."/>
            <person name="LaButti K."/>
            <person name="Andreopoulos B."/>
            <person name="Lipzen A."/>
            <person name="Chen C."/>
            <person name="Yan M."/>
            <person name="Daum C."/>
            <person name="Ng V."/>
            <person name="Clum A."/>
            <person name="Steindorff A."/>
            <person name="Ohm R.A."/>
            <person name="Martin F."/>
            <person name="Silar P."/>
            <person name="Natvig D.O."/>
            <person name="Lalanne C."/>
            <person name="Gautier V."/>
            <person name="Ament-Velasquez S.L."/>
            <person name="Kruys A."/>
            <person name="Hutchinson M.I."/>
            <person name="Powell A.J."/>
            <person name="Barry K."/>
            <person name="Miller A.N."/>
            <person name="Grigoriev I.V."/>
            <person name="Debuchy R."/>
            <person name="Gladieux P."/>
            <person name="Hiltunen Thoren M."/>
            <person name="Johannesson H."/>
        </authorList>
    </citation>
    <scope>NUCLEOTIDE SEQUENCE</scope>
    <source>
        <strain evidence="7">CBS 560.94</strain>
    </source>
</reference>
<keyword evidence="7" id="KW-0378">Hydrolase</keyword>
<reference evidence="7" key="2">
    <citation type="submission" date="2023-06" db="EMBL/GenBank/DDBJ databases">
        <authorList>
            <consortium name="Lawrence Berkeley National Laboratory"/>
            <person name="Haridas S."/>
            <person name="Hensen N."/>
            <person name="Bonometti L."/>
            <person name="Westerberg I."/>
            <person name="Brannstrom I.O."/>
            <person name="Guillou S."/>
            <person name="Cros-Aarteil S."/>
            <person name="Calhoun S."/>
            <person name="Kuo A."/>
            <person name="Mondo S."/>
            <person name="Pangilinan J."/>
            <person name="Riley R."/>
            <person name="Labutti K."/>
            <person name="Andreopoulos B."/>
            <person name="Lipzen A."/>
            <person name="Chen C."/>
            <person name="Yanf M."/>
            <person name="Daum C."/>
            <person name="Ng V."/>
            <person name="Clum A."/>
            <person name="Steindorff A."/>
            <person name="Ohm R."/>
            <person name="Martin F."/>
            <person name="Silar P."/>
            <person name="Natvig D."/>
            <person name="Lalanne C."/>
            <person name="Gautier V."/>
            <person name="Ament-Velasquez S.L."/>
            <person name="Kruys A."/>
            <person name="Hutchinson M.I."/>
            <person name="Powell A.J."/>
            <person name="Barry K."/>
            <person name="Miller A.N."/>
            <person name="Grigoriev I.V."/>
            <person name="Debuchy R."/>
            <person name="Gladieux P."/>
            <person name="Thoren M.H."/>
            <person name="Johannesson H."/>
        </authorList>
    </citation>
    <scope>NUCLEOTIDE SEQUENCE</scope>
    <source>
        <strain evidence="7">CBS 560.94</strain>
    </source>
</reference>
<dbReference type="EMBL" id="JAUEPP010000002">
    <property type="protein sequence ID" value="KAK3351967.1"/>
    <property type="molecule type" value="Genomic_DNA"/>
</dbReference>
<keyword evidence="3" id="KW-0539">Nucleus</keyword>
<keyword evidence="8" id="KW-1185">Reference proteome</keyword>
<evidence type="ECO:0000256" key="2">
    <source>
        <dbReference type="ARBA" id="ARBA00022763"/>
    </source>
</evidence>
<evidence type="ECO:0000256" key="5">
    <source>
        <dbReference type="SAM" id="MobiDB-lite"/>
    </source>
</evidence>
<feature type="compositionally biased region" description="Low complexity" evidence="5">
    <location>
        <begin position="74"/>
        <end position="85"/>
    </location>
</feature>
<evidence type="ECO:0000313" key="8">
    <source>
        <dbReference type="Proteomes" id="UP001278500"/>
    </source>
</evidence>
<dbReference type="Proteomes" id="UP001278500">
    <property type="component" value="Unassembled WGS sequence"/>
</dbReference>